<keyword evidence="2" id="KW-1185">Reference proteome</keyword>
<dbReference type="Proteomes" id="UP001221757">
    <property type="component" value="Unassembled WGS sequence"/>
</dbReference>
<dbReference type="AlphaFoldDB" id="A0AAD7DDU4"/>
<evidence type="ECO:0000313" key="1">
    <source>
        <dbReference type="EMBL" id="KAJ7689334.1"/>
    </source>
</evidence>
<name>A0AAD7DDU4_MYCRO</name>
<dbReference type="EMBL" id="JARKIE010000073">
    <property type="protein sequence ID" value="KAJ7689334.1"/>
    <property type="molecule type" value="Genomic_DNA"/>
</dbReference>
<protein>
    <submittedName>
        <fullName evidence="1">Uncharacterized protein</fullName>
    </submittedName>
</protein>
<reference evidence="1" key="1">
    <citation type="submission" date="2023-03" db="EMBL/GenBank/DDBJ databases">
        <title>Massive genome expansion in bonnet fungi (Mycena s.s.) driven by repeated elements and novel gene families across ecological guilds.</title>
        <authorList>
            <consortium name="Lawrence Berkeley National Laboratory"/>
            <person name="Harder C.B."/>
            <person name="Miyauchi S."/>
            <person name="Viragh M."/>
            <person name="Kuo A."/>
            <person name="Thoen E."/>
            <person name="Andreopoulos B."/>
            <person name="Lu D."/>
            <person name="Skrede I."/>
            <person name="Drula E."/>
            <person name="Henrissat B."/>
            <person name="Morin E."/>
            <person name="Kohler A."/>
            <person name="Barry K."/>
            <person name="LaButti K."/>
            <person name="Morin E."/>
            <person name="Salamov A."/>
            <person name="Lipzen A."/>
            <person name="Mereny Z."/>
            <person name="Hegedus B."/>
            <person name="Baldrian P."/>
            <person name="Stursova M."/>
            <person name="Weitz H."/>
            <person name="Taylor A."/>
            <person name="Grigoriev I.V."/>
            <person name="Nagy L.G."/>
            <person name="Martin F."/>
            <person name="Kauserud H."/>
        </authorList>
    </citation>
    <scope>NUCLEOTIDE SEQUENCE</scope>
    <source>
        <strain evidence="1">CBHHK067</strain>
    </source>
</reference>
<organism evidence="1 2">
    <name type="scientific">Mycena rosella</name>
    <name type="common">Pink bonnet</name>
    <name type="synonym">Agaricus rosellus</name>
    <dbReference type="NCBI Taxonomy" id="1033263"/>
    <lineage>
        <taxon>Eukaryota</taxon>
        <taxon>Fungi</taxon>
        <taxon>Dikarya</taxon>
        <taxon>Basidiomycota</taxon>
        <taxon>Agaricomycotina</taxon>
        <taxon>Agaricomycetes</taxon>
        <taxon>Agaricomycetidae</taxon>
        <taxon>Agaricales</taxon>
        <taxon>Marasmiineae</taxon>
        <taxon>Mycenaceae</taxon>
        <taxon>Mycena</taxon>
    </lineage>
</organism>
<proteinExistence type="predicted"/>
<sequence>MSFPLPAVPVPHPFDTALTPIFVPTSAHILAIESYYGMLGPGISGAFLYNPTNPKSGIAIDRQGRLAPVLEVRWREFERAVAGAQAQMAHPHEGGGWWSRPQNTTCPEDVTYDLGPANGGALTRFHLTGHTVSARYGSPDDVQWYTPTGETHTRDIVPFPFVEVERIISALREDLFPPETPFNWERTYVPVPIIDELRPMLRAIVRMVGIQRANRWGIGYPI</sequence>
<evidence type="ECO:0000313" key="2">
    <source>
        <dbReference type="Proteomes" id="UP001221757"/>
    </source>
</evidence>
<gene>
    <name evidence="1" type="ORF">B0H17DRAFT_1331848</name>
</gene>
<accession>A0AAD7DDU4</accession>
<comment type="caution">
    <text evidence="1">The sequence shown here is derived from an EMBL/GenBank/DDBJ whole genome shotgun (WGS) entry which is preliminary data.</text>
</comment>